<dbReference type="CDD" id="cd02042">
    <property type="entry name" value="ParAB_family"/>
    <property type="match status" value="1"/>
</dbReference>
<dbReference type="Pfam" id="PF13614">
    <property type="entry name" value="AAA_31"/>
    <property type="match status" value="1"/>
</dbReference>
<feature type="domain" description="AAA" evidence="1">
    <location>
        <begin position="4"/>
        <end position="208"/>
    </location>
</feature>
<evidence type="ECO:0000259" key="1">
    <source>
        <dbReference type="Pfam" id="PF13614"/>
    </source>
</evidence>
<keyword evidence="3" id="KW-1185">Reference proteome</keyword>
<evidence type="ECO:0000313" key="2">
    <source>
        <dbReference type="EMBL" id="BAY54811.1"/>
    </source>
</evidence>
<organism evidence="2 3">
    <name type="scientific">Leptolyngbya boryana NIES-2135</name>
    <dbReference type="NCBI Taxonomy" id="1973484"/>
    <lineage>
        <taxon>Bacteria</taxon>
        <taxon>Bacillati</taxon>
        <taxon>Cyanobacteriota</taxon>
        <taxon>Cyanophyceae</taxon>
        <taxon>Leptolyngbyales</taxon>
        <taxon>Leptolyngbyaceae</taxon>
        <taxon>Leptolyngbya group</taxon>
        <taxon>Leptolyngbya</taxon>
    </lineage>
</organism>
<name>A0A1Z4JDJ7_LEPBY</name>
<dbReference type="PANTHER" id="PTHR13696:SF99">
    <property type="entry name" value="COBYRINIC ACID AC-DIAMIDE SYNTHASE"/>
    <property type="match status" value="1"/>
</dbReference>
<dbReference type="AlphaFoldDB" id="A0A1Z4JDJ7"/>
<dbReference type="Gene3D" id="3.40.50.300">
    <property type="entry name" value="P-loop containing nucleotide triphosphate hydrolases"/>
    <property type="match status" value="1"/>
</dbReference>
<dbReference type="InterPro" id="IPR027417">
    <property type="entry name" value="P-loop_NTPase"/>
</dbReference>
<dbReference type="SUPFAM" id="SSF52540">
    <property type="entry name" value="P-loop containing nucleoside triphosphate hydrolases"/>
    <property type="match status" value="1"/>
</dbReference>
<reference evidence="2 3" key="1">
    <citation type="submission" date="2017-06" db="EMBL/GenBank/DDBJ databases">
        <title>Genome sequencing of cyanobaciteial culture collection at National Institute for Environmental Studies (NIES).</title>
        <authorList>
            <person name="Hirose Y."/>
            <person name="Shimura Y."/>
            <person name="Fujisawa T."/>
            <person name="Nakamura Y."/>
            <person name="Kawachi M."/>
        </authorList>
    </citation>
    <scope>NUCLEOTIDE SEQUENCE [LARGE SCALE GENOMIC DNA]</scope>
    <source>
        <strain evidence="2 3">NIES-2135</strain>
    </source>
</reference>
<dbReference type="PANTHER" id="PTHR13696">
    <property type="entry name" value="P-LOOP CONTAINING NUCLEOSIDE TRIPHOSPHATE HYDROLASE"/>
    <property type="match status" value="1"/>
</dbReference>
<gene>
    <name evidence="2" type="ORF">NIES2135_16290</name>
</gene>
<accession>A0A1Z4JDJ7</accession>
<evidence type="ECO:0000313" key="3">
    <source>
        <dbReference type="Proteomes" id="UP000217895"/>
    </source>
</evidence>
<sequence>MTYTIAMTNMKGGVGKTTMSVNLATCLAKFHQKRVLLVDLDTQISATLSLMTPADFAKLRNDKRTLRHLIHRAILSDPKLPQIVPDAIHKYVCQVKGFDLLPGDIDLYDEFLVSQMLHKTAVQKGQADFEQVWNEFEKNLIRQVLDPIAKDYDLIILDCAPGYNLITRSALLASNFYLIPAKPEPLSLIGIQLLERRLAKLKETHKTDTEQVELELLGIAFSLSGNLLTSRYHGQVMKRLNEDFSEAKLFKTRIPSDVNVSKAIDSFTPVVLNNPGTSGSRAFAMLAQELLQKLSLLTRTSQAASKNLSLAALD</sequence>
<dbReference type="InterPro" id="IPR050678">
    <property type="entry name" value="DNA_Partitioning_ATPase"/>
</dbReference>
<protein>
    <recommendedName>
        <fullName evidence="1">AAA domain-containing protein</fullName>
    </recommendedName>
</protein>
<dbReference type="InterPro" id="IPR025669">
    <property type="entry name" value="AAA_dom"/>
</dbReference>
<dbReference type="Proteomes" id="UP000217895">
    <property type="component" value="Chromosome"/>
</dbReference>
<dbReference type="EMBL" id="AP018203">
    <property type="protein sequence ID" value="BAY54811.1"/>
    <property type="molecule type" value="Genomic_DNA"/>
</dbReference>
<proteinExistence type="predicted"/>